<dbReference type="PANTHER" id="PTHR35309:SF4">
    <property type="entry name" value="TOCOPHEROL CYCLASE"/>
    <property type="match status" value="1"/>
</dbReference>
<dbReference type="SUPFAM" id="SSF159245">
    <property type="entry name" value="AttH-like"/>
    <property type="match status" value="1"/>
</dbReference>
<accession>A0A9W5YDR3</accession>
<dbReference type="AlphaFoldDB" id="A0A9W5YDR3"/>
<proteinExistence type="predicted"/>
<dbReference type="EMBL" id="BRLB01000007">
    <property type="protein sequence ID" value="GKX30054.1"/>
    <property type="molecule type" value="Genomic_DNA"/>
</dbReference>
<dbReference type="PANTHER" id="PTHR35309">
    <property type="match status" value="1"/>
</dbReference>
<sequence length="320" mass="37033">MIMKKNKLYKLYNPICVQGNINKRHYFEGWYYKCVDADNNYSCSFIPGFSTSNNHYKRHAFIQFIDNSNNFPIYIPYPIKSFSYSDKPFVINIGNCIFSQSRIIVNIEHIHYNIKGKIILGEFTDIKRNVKLPTIMGYYRYIPFMECFHSLISLSHSLKGYLNVNGKVINFNNGTGYLEKDFGTSFPKQWVWIHSNTFANSNTSLMCSIASIPFVKRTFTGLICVVYVNGKEYRFATYLNARIKKLLCSRNKLHVEITQGNYTLQINTFCSNNNILTAPKNGDMNRKIIESMSAKIKVKLIHSNNIVLEDISCNGCVEYN</sequence>
<dbReference type="InterPro" id="IPR025893">
    <property type="entry name" value="Tocopherol_cyclase"/>
</dbReference>
<dbReference type="GO" id="GO:0009976">
    <property type="term" value="F:tocopherol cyclase activity"/>
    <property type="evidence" value="ECO:0007669"/>
    <property type="project" value="InterPro"/>
</dbReference>
<comment type="caution">
    <text evidence="1">The sequence shown here is derived from an EMBL/GenBank/DDBJ whole genome shotgun (WGS) entry which is preliminary data.</text>
</comment>
<protein>
    <recommendedName>
        <fullName evidence="3">Tocopherol cyclase</fullName>
    </recommendedName>
</protein>
<dbReference type="Proteomes" id="UP001144256">
    <property type="component" value="Unassembled WGS sequence"/>
</dbReference>
<evidence type="ECO:0000313" key="2">
    <source>
        <dbReference type="Proteomes" id="UP001144256"/>
    </source>
</evidence>
<evidence type="ECO:0008006" key="3">
    <source>
        <dbReference type="Google" id="ProtNLM"/>
    </source>
</evidence>
<name>A0A9W5YDR3_9FIRM</name>
<gene>
    <name evidence="1" type="ORF">SH1V18_25340</name>
</gene>
<organism evidence="1 2">
    <name type="scientific">Vallitalea longa</name>
    <dbReference type="NCBI Taxonomy" id="2936439"/>
    <lineage>
        <taxon>Bacteria</taxon>
        <taxon>Bacillati</taxon>
        <taxon>Bacillota</taxon>
        <taxon>Clostridia</taxon>
        <taxon>Lachnospirales</taxon>
        <taxon>Vallitaleaceae</taxon>
        <taxon>Vallitalea</taxon>
    </lineage>
</organism>
<reference evidence="1" key="1">
    <citation type="submission" date="2022-06" db="EMBL/GenBank/DDBJ databases">
        <title>Vallitalea longa sp. nov., an anaerobic bacterium isolated from marine sediment.</title>
        <authorList>
            <person name="Hirano S."/>
            <person name="Terahara T."/>
            <person name="Mori K."/>
            <person name="Hamada M."/>
            <person name="Matsumoto R."/>
            <person name="Kobayashi T."/>
        </authorList>
    </citation>
    <scope>NUCLEOTIDE SEQUENCE</scope>
    <source>
        <strain evidence="1">SH18-1</strain>
    </source>
</reference>
<keyword evidence="2" id="KW-1185">Reference proteome</keyword>
<dbReference type="Pfam" id="PF14249">
    <property type="entry name" value="Tocopherol_cycl"/>
    <property type="match status" value="1"/>
</dbReference>
<evidence type="ECO:0000313" key="1">
    <source>
        <dbReference type="EMBL" id="GKX30054.1"/>
    </source>
</evidence>